<dbReference type="AlphaFoldDB" id="A0AA37WWJ7"/>
<feature type="transmembrane region" description="Helical" evidence="1">
    <location>
        <begin position="58"/>
        <end position="78"/>
    </location>
</feature>
<protein>
    <submittedName>
        <fullName evidence="2">Uncharacterized protein</fullName>
    </submittedName>
</protein>
<feature type="transmembrane region" description="Helical" evidence="1">
    <location>
        <begin position="31"/>
        <end position="52"/>
    </location>
</feature>
<evidence type="ECO:0000256" key="1">
    <source>
        <dbReference type="SAM" id="Phobius"/>
    </source>
</evidence>
<name>A0AA37WWJ7_9GAMM</name>
<sequence length="116" mass="13180">MPIWRKSSMLKNQHNVNEWLILFPYPESYRIALAPVITSIMVVWSLLLAAIMPDGHPVALYPLLSLFPIVSAVHLYLLVNANGLKRLDAFFYALVHVPLSFVVWTFCIMLVNGKSI</sequence>
<keyword evidence="1" id="KW-0472">Membrane</keyword>
<evidence type="ECO:0000313" key="3">
    <source>
        <dbReference type="Proteomes" id="UP001157439"/>
    </source>
</evidence>
<organism evidence="2 3">
    <name type="scientific">Paraferrimonas haliotis</name>
    <dbReference type="NCBI Taxonomy" id="2013866"/>
    <lineage>
        <taxon>Bacteria</taxon>
        <taxon>Pseudomonadati</taxon>
        <taxon>Pseudomonadota</taxon>
        <taxon>Gammaproteobacteria</taxon>
        <taxon>Alteromonadales</taxon>
        <taxon>Ferrimonadaceae</taxon>
        <taxon>Paraferrimonas</taxon>
    </lineage>
</organism>
<keyword evidence="3" id="KW-1185">Reference proteome</keyword>
<dbReference type="EMBL" id="BSPO01000003">
    <property type="protein sequence ID" value="GLS83598.1"/>
    <property type="molecule type" value="Genomic_DNA"/>
</dbReference>
<gene>
    <name evidence="2" type="ORF">GCM10007894_15750</name>
</gene>
<proteinExistence type="predicted"/>
<keyword evidence="1" id="KW-0812">Transmembrane</keyword>
<accession>A0AA37WWJ7</accession>
<reference evidence="2 3" key="1">
    <citation type="journal article" date="2014" name="Int. J. Syst. Evol. Microbiol.">
        <title>Complete genome sequence of Corynebacterium casei LMG S-19264T (=DSM 44701T), isolated from a smear-ripened cheese.</title>
        <authorList>
            <consortium name="US DOE Joint Genome Institute (JGI-PGF)"/>
            <person name="Walter F."/>
            <person name="Albersmeier A."/>
            <person name="Kalinowski J."/>
            <person name="Ruckert C."/>
        </authorList>
    </citation>
    <scope>NUCLEOTIDE SEQUENCE [LARGE SCALE GENOMIC DNA]</scope>
    <source>
        <strain evidence="2 3">NBRC 112785</strain>
    </source>
</reference>
<feature type="transmembrane region" description="Helical" evidence="1">
    <location>
        <begin position="90"/>
        <end position="111"/>
    </location>
</feature>
<keyword evidence="1" id="KW-1133">Transmembrane helix</keyword>
<comment type="caution">
    <text evidence="2">The sequence shown here is derived from an EMBL/GenBank/DDBJ whole genome shotgun (WGS) entry which is preliminary data.</text>
</comment>
<evidence type="ECO:0000313" key="2">
    <source>
        <dbReference type="EMBL" id="GLS83598.1"/>
    </source>
</evidence>
<dbReference type="Proteomes" id="UP001157439">
    <property type="component" value="Unassembled WGS sequence"/>
</dbReference>